<reference evidence="2" key="2">
    <citation type="submission" date="2007-04" db="EMBL/GenBank/DDBJ databases">
        <title>The genome of the human body louse.</title>
        <authorList>
            <consortium name="The Human Body Louse Genome Consortium"/>
            <person name="Kirkness E."/>
            <person name="Walenz B."/>
            <person name="Hass B."/>
            <person name="Bruggner R."/>
            <person name="Strausberg R."/>
        </authorList>
    </citation>
    <scope>NUCLEOTIDE SEQUENCE</scope>
    <source>
        <strain evidence="2">USDA</strain>
    </source>
</reference>
<name>E0VWL9_PEDHC</name>
<reference evidence="3" key="3">
    <citation type="submission" date="2021-02" db="UniProtKB">
        <authorList>
            <consortium name="EnsemblMetazoa"/>
        </authorList>
    </citation>
    <scope>IDENTIFICATION</scope>
    <source>
        <strain evidence="3">USDA</strain>
    </source>
</reference>
<dbReference type="Proteomes" id="UP000009046">
    <property type="component" value="Unassembled WGS sequence"/>
</dbReference>
<keyword evidence="4" id="KW-1185">Reference proteome</keyword>
<evidence type="ECO:0000313" key="3">
    <source>
        <dbReference type="EnsemblMetazoa" id="PHUM488850-PA"/>
    </source>
</evidence>
<reference evidence="2" key="1">
    <citation type="submission" date="2007-04" db="EMBL/GenBank/DDBJ databases">
        <title>Annotation of Pediculus humanus corporis strain USDA.</title>
        <authorList>
            <person name="Kirkness E."/>
            <person name="Hannick L."/>
            <person name="Hass B."/>
            <person name="Bruggner R."/>
            <person name="Lawson D."/>
            <person name="Bidwell S."/>
            <person name="Joardar V."/>
            <person name="Caler E."/>
            <person name="Walenz B."/>
            <person name="Inman J."/>
            <person name="Schobel S."/>
            <person name="Galinsky K."/>
            <person name="Amedeo P."/>
            <person name="Strausberg R."/>
        </authorList>
    </citation>
    <scope>NUCLEOTIDE SEQUENCE</scope>
    <source>
        <strain evidence="2">USDA</strain>
    </source>
</reference>
<proteinExistence type="predicted"/>
<dbReference type="EMBL" id="DS235822">
    <property type="protein sequence ID" value="EEB17775.1"/>
    <property type="molecule type" value="Genomic_DNA"/>
</dbReference>
<protein>
    <submittedName>
        <fullName evidence="2 3">Uncharacterized protein</fullName>
    </submittedName>
</protein>
<sequence>MDYDLDVISEDENTSDPLFNCILSAMNSMKEATADKIYQKLQKEGATNYSKPQLALQVDRALENALKYGIFEVKNNRYRVRDNVLDDVDTVYWKMQKLREQTPFHVQDDRQLRQNLDPEKDNLRFKKPPAPGISECPQCGRIKKSKRKSNSIKSDKQHKMRKLEAKETVTSCNVHPKYFRDDSFSKPKGDYMPGGGKYDTTDESELDSLSFLSDDEQSFASYNSPKPKNKIKKYKFSRFDSEGDEITLRQKEDIVKGKKTFVRSLPRSETSILSNEPCDNVEEKDYYDFTNKSTNPKPEDEVSNCYNSTKLYDRDKTDEFERKSDWIGYTDIQQGAIIQSNNVLTIEPMDSMALKGPEHTSYIS</sequence>
<dbReference type="AlphaFoldDB" id="E0VWL9"/>
<evidence type="ECO:0000313" key="2">
    <source>
        <dbReference type="EMBL" id="EEB17775.1"/>
    </source>
</evidence>
<accession>E0VWL9</accession>
<dbReference type="EnsemblMetazoa" id="PHUM488850-RA">
    <property type="protein sequence ID" value="PHUM488850-PA"/>
    <property type="gene ID" value="PHUM488850"/>
</dbReference>
<evidence type="ECO:0000256" key="1">
    <source>
        <dbReference type="SAM" id="MobiDB-lite"/>
    </source>
</evidence>
<dbReference type="EMBL" id="AAZO01005921">
    <property type="status" value="NOT_ANNOTATED_CDS"/>
    <property type="molecule type" value="Genomic_DNA"/>
</dbReference>
<dbReference type="CTD" id="8231466"/>
<dbReference type="InParanoid" id="E0VWL9"/>
<dbReference type="KEGG" id="phu:Phum_PHUM488850"/>
<organism>
    <name type="scientific">Pediculus humanus subsp. corporis</name>
    <name type="common">Body louse</name>
    <dbReference type="NCBI Taxonomy" id="121224"/>
    <lineage>
        <taxon>Eukaryota</taxon>
        <taxon>Metazoa</taxon>
        <taxon>Ecdysozoa</taxon>
        <taxon>Arthropoda</taxon>
        <taxon>Hexapoda</taxon>
        <taxon>Insecta</taxon>
        <taxon>Pterygota</taxon>
        <taxon>Neoptera</taxon>
        <taxon>Paraneoptera</taxon>
        <taxon>Psocodea</taxon>
        <taxon>Troctomorpha</taxon>
        <taxon>Phthiraptera</taxon>
        <taxon>Anoplura</taxon>
        <taxon>Pediculidae</taxon>
        <taxon>Pediculus</taxon>
    </lineage>
</organism>
<dbReference type="GeneID" id="8231466"/>
<feature type="region of interest" description="Disordered" evidence="1">
    <location>
        <begin position="116"/>
        <end position="136"/>
    </location>
</feature>
<dbReference type="RefSeq" id="XP_002430513.1">
    <property type="nucleotide sequence ID" value="XM_002430468.1"/>
</dbReference>
<evidence type="ECO:0000313" key="4">
    <source>
        <dbReference type="Proteomes" id="UP000009046"/>
    </source>
</evidence>
<feature type="region of interest" description="Disordered" evidence="1">
    <location>
        <begin position="183"/>
        <end position="203"/>
    </location>
</feature>
<dbReference type="VEuPathDB" id="VectorBase:PHUM488850"/>
<gene>
    <name evidence="3" type="primary">8231466</name>
    <name evidence="2" type="ORF">Phum_PHUM488850</name>
</gene>
<dbReference type="HOGENOM" id="CLU_761425_0_0_1"/>